<dbReference type="CDD" id="cd10789">
    <property type="entry name" value="GH38N_AMII_ER_cytosolic"/>
    <property type="match status" value="1"/>
</dbReference>
<dbReference type="Proteomes" id="UP000515703">
    <property type="component" value="Chromosome"/>
</dbReference>
<dbReference type="GO" id="GO:0004559">
    <property type="term" value="F:alpha-mannosidase activity"/>
    <property type="evidence" value="ECO:0007669"/>
    <property type="project" value="InterPro"/>
</dbReference>
<dbReference type="AlphaFoldDB" id="A0A7I8DNY4"/>
<keyword evidence="4" id="KW-0326">Glycosidase</keyword>
<dbReference type="GO" id="GO:0046872">
    <property type="term" value="F:metal ion binding"/>
    <property type="evidence" value="ECO:0007669"/>
    <property type="project" value="UniProtKB-KW"/>
</dbReference>
<dbReference type="Gene3D" id="2.70.98.30">
    <property type="entry name" value="Golgi alpha-mannosidase II, domain 4"/>
    <property type="match status" value="1"/>
</dbReference>
<keyword evidence="7" id="KW-1185">Reference proteome</keyword>
<dbReference type="Pfam" id="PF22907">
    <property type="entry name" value="Ams1-like_1st"/>
    <property type="match status" value="1"/>
</dbReference>
<dbReference type="Gene3D" id="1.20.1270.50">
    <property type="entry name" value="Glycoside hydrolase family 38, central domain"/>
    <property type="match status" value="1"/>
</dbReference>
<proteinExistence type="inferred from homology"/>
<gene>
    <name evidence="6" type="ORF">bsdcttw_20750</name>
</gene>
<dbReference type="SUPFAM" id="SSF88688">
    <property type="entry name" value="Families 57/38 glycoside transferase middle domain"/>
    <property type="match status" value="1"/>
</dbReference>
<reference evidence="6 7" key="2">
    <citation type="submission" date="2020-08" db="EMBL/GenBank/DDBJ databases">
        <authorList>
            <person name="Ueki A."/>
            <person name="Tonouchi A."/>
        </authorList>
    </citation>
    <scope>NUCLEOTIDE SEQUENCE [LARGE SCALE GENOMIC DNA]</scope>
    <source>
        <strain evidence="6 7">CTTW</strain>
    </source>
</reference>
<comment type="similarity">
    <text evidence="1">Belongs to the glycosyl hydrolase 38 family.</text>
</comment>
<reference evidence="6 7" key="1">
    <citation type="submission" date="2020-08" db="EMBL/GenBank/DDBJ databases">
        <title>Draft genome sequencing of an Anaerocolumna strain isolated from anoxic soil subjected to BSD treatment.</title>
        <authorList>
            <person name="Uek A."/>
            <person name="Tonouchi A."/>
        </authorList>
    </citation>
    <scope>NUCLEOTIDE SEQUENCE [LARGE SCALE GENOMIC DNA]</scope>
    <source>
        <strain evidence="6 7">CTTW</strain>
    </source>
</reference>
<dbReference type="SMART" id="SM00872">
    <property type="entry name" value="Alpha-mann_mid"/>
    <property type="match status" value="1"/>
</dbReference>
<dbReference type="PANTHER" id="PTHR46017:SF1">
    <property type="entry name" value="ALPHA-MANNOSIDASE 2C1"/>
    <property type="match status" value="1"/>
</dbReference>
<name>A0A7I8DNY4_9FIRM</name>
<dbReference type="InterPro" id="IPR011682">
    <property type="entry name" value="Glyco_hydro_38_C"/>
</dbReference>
<dbReference type="Pfam" id="PF09261">
    <property type="entry name" value="Alpha-mann_mid"/>
    <property type="match status" value="1"/>
</dbReference>
<dbReference type="InterPro" id="IPR011330">
    <property type="entry name" value="Glyco_hydro/deAcase_b/a-brl"/>
</dbReference>
<evidence type="ECO:0000313" key="7">
    <source>
        <dbReference type="Proteomes" id="UP000515703"/>
    </source>
</evidence>
<dbReference type="GO" id="GO:0009313">
    <property type="term" value="P:oligosaccharide catabolic process"/>
    <property type="evidence" value="ECO:0007669"/>
    <property type="project" value="TreeGrafter"/>
</dbReference>
<keyword evidence="2" id="KW-0479">Metal-binding</keyword>
<dbReference type="InterPro" id="IPR028995">
    <property type="entry name" value="Glyco_hydro_57/38_cen_sf"/>
</dbReference>
<dbReference type="InterPro" id="IPR011013">
    <property type="entry name" value="Gal_mutarotase_sf_dom"/>
</dbReference>
<dbReference type="FunFam" id="3.20.110.10:FF:000002">
    <property type="entry name" value="alpha-mannosidase 2C1 isoform X1"/>
    <property type="match status" value="1"/>
</dbReference>
<evidence type="ECO:0000256" key="3">
    <source>
        <dbReference type="ARBA" id="ARBA00022801"/>
    </source>
</evidence>
<evidence type="ECO:0000256" key="2">
    <source>
        <dbReference type="ARBA" id="ARBA00022723"/>
    </source>
</evidence>
<sequence length="996" mass="114048">MPYPMKEIRRNFISTLQAIEGAIYKKLQPLNVTMWKTSEPVSFQQRYSGEMKTLSIGDSWGDIWDCAWIHFEGEVPQEAVNKKIVLLIDISGEACLFNEEGCPVQGLTNISSEFDLSLGKPGKRVVEIANSSKGGESIDLWADAGCNDLFGKYQDHGRLMEAHIAECNKVMKELYYDFEVLLDLLENLPENSARFHSIIHSLNLASLFLNEYTDVEAGKAREILAAELEKKGGDASLSISAIGHAHIDLAWLWPIRETKRKAARTFSTALNMMDRYKDYVFGASQPQLYQWVKEDYPALYEKIKDKVSEGRWEVQGAMWVEADTNLSGGEALIRQILYGKRYFKQEFGQDIRVLWLPDVFGYSGALPQLLKKSGVDYFMTIKLSWNTYNKFPHHTFLWSGIDGSEVLAHMPPEGTYNSAASPTSIHKAETEYLDKGVVTDCMMLFGIGDGGGGPGEEHLERLKREENLNGLIPVKQEFGIEFFDRLSGKYENYPKWHGELYLEKHQGTYTSQGKNKRFNRKLEILLRELEFVSAMARLRKDSIYPAEQIEEIWKEMLLYQFHDILPGSSIHRVYDESLRRYEALEIKIKDLLQDACQHLGQTTPFIINTLSWKRREWVQFEGRYIRVEAQPMGFTTLNCDICQKEQEEFLSLTAAKNKLENEFLKVEFKEDGSIQSIYDKEIKREILEPDCPGNVLRVYHDTGDAWDFSIQYRQREAQPCALIKVSTSVNGPKAEVVQVYQFGTSQIEQRIILTEGSRRLDFITKVGWHESNKMLRTSFFLQLKALEASCDIQFGSVKRPTHSNTGVDMARYEVCAHKWVDLSEADYGVALLNDCKYGYCLKENILDLNLLRSPGYPDEIADQGLHEFTYSLYPHTGNETTGMVAQAAYELNMPLSVHFEKNTCKTESEDFSFIQIDNNNIIVETVKKAEDSSHIILRVYECHGTTTVTGIRFGLPPKGVVLTDLMEQEIMPLEVYGCEVNIKFKPFEIHTLKIEY</sequence>
<keyword evidence="3" id="KW-0378">Hydrolase</keyword>
<dbReference type="InterPro" id="IPR027291">
    <property type="entry name" value="Glyco_hydro_38_N_sf"/>
</dbReference>
<dbReference type="GO" id="GO:0030246">
    <property type="term" value="F:carbohydrate binding"/>
    <property type="evidence" value="ECO:0007669"/>
    <property type="project" value="InterPro"/>
</dbReference>
<dbReference type="InterPro" id="IPR000602">
    <property type="entry name" value="Glyco_hydro_38_N"/>
</dbReference>
<evidence type="ECO:0000313" key="6">
    <source>
        <dbReference type="EMBL" id="BCJ99034.1"/>
    </source>
</evidence>
<dbReference type="Gene3D" id="3.20.110.10">
    <property type="entry name" value="Glycoside hydrolase 38, N terminal domain"/>
    <property type="match status" value="1"/>
</dbReference>
<dbReference type="InterPro" id="IPR041147">
    <property type="entry name" value="GH38_C"/>
</dbReference>
<dbReference type="InterPro" id="IPR037094">
    <property type="entry name" value="Glyco_hydro_38_cen_sf"/>
</dbReference>
<dbReference type="Pfam" id="PF07748">
    <property type="entry name" value="Glyco_hydro_38C"/>
    <property type="match status" value="1"/>
</dbReference>
<dbReference type="SUPFAM" id="SSF88713">
    <property type="entry name" value="Glycoside hydrolase/deacetylase"/>
    <property type="match status" value="1"/>
</dbReference>
<dbReference type="InterPro" id="IPR015341">
    <property type="entry name" value="Glyco_hydro_38_cen"/>
</dbReference>
<evidence type="ECO:0000256" key="4">
    <source>
        <dbReference type="ARBA" id="ARBA00023295"/>
    </source>
</evidence>
<dbReference type="GO" id="GO:0006013">
    <property type="term" value="P:mannose metabolic process"/>
    <property type="evidence" value="ECO:0007669"/>
    <property type="project" value="InterPro"/>
</dbReference>
<evidence type="ECO:0000256" key="1">
    <source>
        <dbReference type="ARBA" id="ARBA00009792"/>
    </source>
</evidence>
<dbReference type="EMBL" id="AP023368">
    <property type="protein sequence ID" value="BCJ99034.1"/>
    <property type="molecule type" value="Genomic_DNA"/>
</dbReference>
<dbReference type="FunFam" id="1.20.1270.50:FF:000004">
    <property type="entry name" value="alpha-mannosidase 2C1 isoform X1"/>
    <property type="match status" value="1"/>
</dbReference>
<dbReference type="Gene3D" id="2.60.40.2220">
    <property type="match status" value="1"/>
</dbReference>
<dbReference type="PANTHER" id="PTHR46017">
    <property type="entry name" value="ALPHA-MANNOSIDASE 2C1"/>
    <property type="match status" value="1"/>
</dbReference>
<evidence type="ECO:0000259" key="5">
    <source>
        <dbReference type="SMART" id="SM00872"/>
    </source>
</evidence>
<feature type="domain" description="Glycoside hydrolase family 38 central" evidence="5">
    <location>
        <begin position="503"/>
        <end position="581"/>
    </location>
</feature>
<dbReference type="InterPro" id="IPR054723">
    <property type="entry name" value="Ams1-like_N"/>
</dbReference>
<dbReference type="Pfam" id="PF01074">
    <property type="entry name" value="Glyco_hydro_38N"/>
    <property type="match status" value="1"/>
</dbReference>
<dbReference type="RefSeq" id="WP_185259316.1">
    <property type="nucleotide sequence ID" value="NZ_AP023368.1"/>
</dbReference>
<dbReference type="KEGG" id="acht:bsdcttw_20750"/>
<protein>
    <submittedName>
        <fullName evidence="6">Alpha-mannosidase</fullName>
    </submittedName>
</protein>
<accession>A0A7I8DNY4</accession>
<dbReference type="Pfam" id="PF17677">
    <property type="entry name" value="Glyco_hydro38C2"/>
    <property type="match status" value="1"/>
</dbReference>
<organism evidence="6 7">
    <name type="scientific">Anaerocolumna chitinilytica</name>
    <dbReference type="NCBI Taxonomy" id="1727145"/>
    <lineage>
        <taxon>Bacteria</taxon>
        <taxon>Bacillati</taxon>
        <taxon>Bacillota</taxon>
        <taxon>Clostridia</taxon>
        <taxon>Lachnospirales</taxon>
        <taxon>Lachnospiraceae</taxon>
        <taxon>Anaerocolumna</taxon>
    </lineage>
</organism>
<dbReference type="SUPFAM" id="SSF74650">
    <property type="entry name" value="Galactose mutarotase-like"/>
    <property type="match status" value="1"/>
</dbReference>